<dbReference type="Proteomes" id="UP001066276">
    <property type="component" value="Chromosome 9"/>
</dbReference>
<accession>A0AAV7MTX6</accession>
<feature type="region of interest" description="Disordered" evidence="1">
    <location>
        <begin position="21"/>
        <end position="158"/>
    </location>
</feature>
<organism evidence="2 3">
    <name type="scientific">Pleurodeles waltl</name>
    <name type="common">Iberian ribbed newt</name>
    <dbReference type="NCBI Taxonomy" id="8319"/>
    <lineage>
        <taxon>Eukaryota</taxon>
        <taxon>Metazoa</taxon>
        <taxon>Chordata</taxon>
        <taxon>Craniata</taxon>
        <taxon>Vertebrata</taxon>
        <taxon>Euteleostomi</taxon>
        <taxon>Amphibia</taxon>
        <taxon>Batrachia</taxon>
        <taxon>Caudata</taxon>
        <taxon>Salamandroidea</taxon>
        <taxon>Salamandridae</taxon>
        <taxon>Pleurodelinae</taxon>
        <taxon>Pleurodeles</taxon>
    </lineage>
</organism>
<reference evidence="2" key="1">
    <citation type="journal article" date="2022" name="bioRxiv">
        <title>Sequencing and chromosome-scale assembly of the giantPleurodeles waltlgenome.</title>
        <authorList>
            <person name="Brown T."/>
            <person name="Elewa A."/>
            <person name="Iarovenko S."/>
            <person name="Subramanian E."/>
            <person name="Araus A.J."/>
            <person name="Petzold A."/>
            <person name="Susuki M."/>
            <person name="Suzuki K.-i.T."/>
            <person name="Hayashi T."/>
            <person name="Toyoda A."/>
            <person name="Oliveira C."/>
            <person name="Osipova E."/>
            <person name="Leigh N.D."/>
            <person name="Simon A."/>
            <person name="Yun M.H."/>
        </authorList>
    </citation>
    <scope>NUCLEOTIDE SEQUENCE</scope>
    <source>
        <strain evidence="2">20211129_DDA</strain>
        <tissue evidence="2">Liver</tissue>
    </source>
</reference>
<evidence type="ECO:0000313" key="2">
    <source>
        <dbReference type="EMBL" id="KAJ1106524.1"/>
    </source>
</evidence>
<protein>
    <submittedName>
        <fullName evidence="2">Uncharacterized protein</fullName>
    </submittedName>
</protein>
<feature type="compositionally biased region" description="Basic and acidic residues" evidence="1">
    <location>
        <begin position="129"/>
        <end position="140"/>
    </location>
</feature>
<comment type="caution">
    <text evidence="2">The sequence shown here is derived from an EMBL/GenBank/DDBJ whole genome shotgun (WGS) entry which is preliminary data.</text>
</comment>
<name>A0AAV7MTX6_PLEWA</name>
<evidence type="ECO:0000256" key="1">
    <source>
        <dbReference type="SAM" id="MobiDB-lite"/>
    </source>
</evidence>
<keyword evidence="3" id="KW-1185">Reference proteome</keyword>
<gene>
    <name evidence="2" type="ORF">NDU88_003925</name>
</gene>
<proteinExistence type="predicted"/>
<sequence>MERTRDSCQYRVYGAWPSRQWSRARSPELLLSTPTGRGNYPGRGSKPATQACPWTPTGHGKPAEQANKGPRSKGEEGRGALKATAHENSATRQKNSLLIGAWEEDRIREAGPDTPEAAASQDQRGSGHLRGEARPREDSTGRSPGTATWRLEMGSNTA</sequence>
<dbReference type="EMBL" id="JANPWB010000013">
    <property type="protein sequence ID" value="KAJ1106524.1"/>
    <property type="molecule type" value="Genomic_DNA"/>
</dbReference>
<feature type="compositionally biased region" description="Polar residues" evidence="1">
    <location>
        <begin position="86"/>
        <end position="96"/>
    </location>
</feature>
<evidence type="ECO:0000313" key="3">
    <source>
        <dbReference type="Proteomes" id="UP001066276"/>
    </source>
</evidence>
<dbReference type="AlphaFoldDB" id="A0AAV7MTX6"/>